<keyword evidence="3" id="KW-1185">Reference proteome</keyword>
<evidence type="ECO:0000313" key="3">
    <source>
        <dbReference type="Proteomes" id="UP000642094"/>
    </source>
</evidence>
<proteinExistence type="predicted"/>
<evidence type="ECO:0000259" key="1">
    <source>
        <dbReference type="Pfam" id="PF10111"/>
    </source>
</evidence>
<name>A0ABR7ZT18_9CYAN</name>
<organism evidence="2 3">
    <name type="scientific">Pseudanabaena mucicola FACHB-723</name>
    <dbReference type="NCBI Taxonomy" id="2692860"/>
    <lineage>
        <taxon>Bacteria</taxon>
        <taxon>Bacillati</taxon>
        <taxon>Cyanobacteriota</taxon>
        <taxon>Cyanophyceae</taxon>
        <taxon>Pseudanabaenales</taxon>
        <taxon>Pseudanabaenaceae</taxon>
        <taxon>Pseudanabaena</taxon>
    </lineage>
</organism>
<gene>
    <name evidence="2" type="ORF">H6F41_02900</name>
</gene>
<dbReference type="InterPro" id="IPR019290">
    <property type="entry name" value="GlycosylTrfase-like_prok"/>
</dbReference>
<sequence>MQSLIGVLVKDFWRYQAAILAKDNSYLSICNRYEKLQVSPDSEGFFCDWLWTSDLHAPKILPFLGKQLFRKALIHHPIAFADSIENLNSPQVSFIIGHRGKSRLSHLLKTLESIAGQIDITLECIVVEQDNLSILPEYLPSWVEYIHTPLSTVDMLYCRSWAFNVGAKQAKSDVLIFHDNDFLISQDYAKEVLRRIKQGYEVVNVKRFLFYLSQLGTKQFFDGRDSLIKQPLEKVVQNLEAGGSIAIARDKYWEIGGFDEAFIGWGGEDNEFWERAQTLKVWNYGYLPMVHLWHPSQPGKDLVDTPAISYYQRISQIPIDVRISNLIQCLKSNPIQD</sequence>
<protein>
    <submittedName>
        <fullName evidence="2">Glycosyltransferase</fullName>
    </submittedName>
</protein>
<dbReference type="Pfam" id="PF10111">
    <property type="entry name" value="Glyco_tranf_2_2"/>
    <property type="match status" value="1"/>
</dbReference>
<dbReference type="Gene3D" id="3.90.550.10">
    <property type="entry name" value="Spore Coat Polysaccharide Biosynthesis Protein SpsA, Chain A"/>
    <property type="match status" value="1"/>
</dbReference>
<dbReference type="SUPFAM" id="SSF53448">
    <property type="entry name" value="Nucleotide-diphospho-sugar transferases"/>
    <property type="match status" value="1"/>
</dbReference>
<dbReference type="InterPro" id="IPR029044">
    <property type="entry name" value="Nucleotide-diphossugar_trans"/>
</dbReference>
<evidence type="ECO:0000313" key="2">
    <source>
        <dbReference type="EMBL" id="MBD2187091.1"/>
    </source>
</evidence>
<comment type="caution">
    <text evidence="2">The sequence shown here is derived from an EMBL/GenBank/DDBJ whole genome shotgun (WGS) entry which is preliminary data.</text>
</comment>
<accession>A0ABR7ZT18</accession>
<dbReference type="EMBL" id="JACJQB010000003">
    <property type="protein sequence ID" value="MBD2187091.1"/>
    <property type="molecule type" value="Genomic_DNA"/>
</dbReference>
<feature type="domain" description="Glycosyltransferase 2-like prokaryotic type" evidence="1">
    <location>
        <begin position="105"/>
        <end position="276"/>
    </location>
</feature>
<dbReference type="RefSeq" id="WP_190401980.1">
    <property type="nucleotide sequence ID" value="NZ_JACJQB010000003.1"/>
</dbReference>
<reference evidence="2 3" key="1">
    <citation type="journal article" date="2020" name="ISME J.">
        <title>Comparative genomics reveals insights into cyanobacterial evolution and habitat adaptation.</title>
        <authorList>
            <person name="Chen M.Y."/>
            <person name="Teng W.K."/>
            <person name="Zhao L."/>
            <person name="Hu C.X."/>
            <person name="Zhou Y.K."/>
            <person name="Han B.P."/>
            <person name="Song L.R."/>
            <person name="Shu W.S."/>
        </authorList>
    </citation>
    <scope>NUCLEOTIDE SEQUENCE [LARGE SCALE GENOMIC DNA]</scope>
    <source>
        <strain evidence="2 3">FACHB-723</strain>
    </source>
</reference>
<dbReference type="Proteomes" id="UP000642094">
    <property type="component" value="Unassembled WGS sequence"/>
</dbReference>